<evidence type="ECO:0000256" key="2">
    <source>
        <dbReference type="ARBA" id="ARBA00022475"/>
    </source>
</evidence>
<keyword evidence="4 7" id="KW-1133">Transmembrane helix</keyword>
<sequence length="574" mass="60860">MIRLVRAISDRTASWDGQARAMAWALLAGLPAWVCLQLGERARAWAAGQSPSLPANPITMVIALLTGRAGGAGLWAWAGAIAAAGALVGAVMGRRAGGRPGRGARGDRAARLTGRAADTQALSPKAAAAKAARLGVAEGWTSLPIGRAVAGWGRWLVSGMEDVCLLIAGPRTGKTTCWVVPRIQRAAGAVVATSNKRDIVDITRDLRARVGQVFVFDPQGIADEPQAFWWDPLETVVDATSAEMLTRVLVDATRDATAQRNEFFDSASQNLLAALLLAAAKGGRPLAEIHKWISAPDNDEPLNLLRAAGETTMATTLDGLMTLVHETRSGVYGGAAVMVKFITNERAMAWITPHALLPQFHPADFVRGRGTLYCLSQEGEGSTAPIVTALTVAVVRAALDHAKAQPGGRLAAPMLIELDEAANVCRWADLPALYSHFGSRGILVDTIVQSWSQMITAWGEHGAKALWSAANVAAYGGGSRDEAFLKSLSQVIGTEWRDSVQVSHSRGQGRSRSVSTASQARPIASETDLASLPAGRAWVLASGCTPVLARMVPYWEQPDDLSAQALNRHQPTRR</sequence>
<keyword evidence="5 7" id="KW-0472">Membrane</keyword>
<reference evidence="9 10" key="1">
    <citation type="submission" date="2020-05" db="EMBL/GenBank/DDBJ databases">
        <title>Actinomyces sp. zg-325.</title>
        <authorList>
            <person name="Yang C."/>
        </authorList>
    </citation>
    <scope>NUCLEOTIDE SEQUENCE [LARGE SCALE GENOMIC DNA]</scope>
    <source>
        <strain evidence="10">zg-325</strain>
    </source>
</reference>
<accession>A0A6M8B453</accession>
<dbReference type="PANTHER" id="PTHR37937:SF1">
    <property type="entry name" value="CONJUGATIVE TRANSFER: DNA TRANSPORT"/>
    <property type="match status" value="1"/>
</dbReference>
<dbReference type="RefSeq" id="WP_175994014.1">
    <property type="nucleotide sequence ID" value="NZ_CP053642.1"/>
</dbReference>
<dbReference type="KEGG" id="amam:HPC72_03485"/>
<feature type="region of interest" description="Disordered" evidence="6">
    <location>
        <begin position="500"/>
        <end position="520"/>
    </location>
</feature>
<name>A0A6M8B453_9ACTO</name>
<dbReference type="AlphaFoldDB" id="A0A6M8B453"/>
<comment type="subcellular location">
    <subcellularLocation>
        <location evidence="1">Cell membrane</location>
        <topology evidence="1">Multi-pass membrane protein</topology>
    </subcellularLocation>
</comment>
<dbReference type="Proteomes" id="UP000504752">
    <property type="component" value="Chromosome"/>
</dbReference>
<dbReference type="InterPro" id="IPR032689">
    <property type="entry name" value="TraG-D_C"/>
</dbReference>
<keyword evidence="10" id="KW-1185">Reference proteome</keyword>
<keyword evidence="2" id="KW-1003">Cell membrane</keyword>
<feature type="compositionally biased region" description="Polar residues" evidence="6">
    <location>
        <begin position="500"/>
        <end position="519"/>
    </location>
</feature>
<feature type="domain" description="TraD/TraG TraM recognition site" evidence="8">
    <location>
        <begin position="413"/>
        <end position="533"/>
    </location>
</feature>
<dbReference type="CDD" id="cd01127">
    <property type="entry name" value="TrwB_TraG_TraD_VirD4"/>
    <property type="match status" value="1"/>
</dbReference>
<organism evidence="9 10">
    <name type="scientific">Actinomyces marmotae</name>
    <dbReference type="NCBI Taxonomy" id="2737173"/>
    <lineage>
        <taxon>Bacteria</taxon>
        <taxon>Bacillati</taxon>
        <taxon>Actinomycetota</taxon>
        <taxon>Actinomycetes</taxon>
        <taxon>Actinomycetales</taxon>
        <taxon>Actinomycetaceae</taxon>
        <taxon>Actinomyces</taxon>
    </lineage>
</organism>
<evidence type="ECO:0000256" key="5">
    <source>
        <dbReference type="ARBA" id="ARBA00023136"/>
    </source>
</evidence>
<evidence type="ECO:0000256" key="1">
    <source>
        <dbReference type="ARBA" id="ARBA00004651"/>
    </source>
</evidence>
<evidence type="ECO:0000256" key="3">
    <source>
        <dbReference type="ARBA" id="ARBA00022692"/>
    </source>
</evidence>
<dbReference type="InterPro" id="IPR051539">
    <property type="entry name" value="T4SS-coupling_protein"/>
</dbReference>
<dbReference type="Gene3D" id="3.40.50.300">
    <property type="entry name" value="P-loop containing nucleotide triphosphate hydrolases"/>
    <property type="match status" value="1"/>
</dbReference>
<dbReference type="InterPro" id="IPR027417">
    <property type="entry name" value="P-loop_NTPase"/>
</dbReference>
<keyword evidence="3 7" id="KW-0812">Transmembrane</keyword>
<protein>
    <submittedName>
        <fullName evidence="9">Type IV secretory system conjugative DNA transfer family protein</fullName>
    </submittedName>
</protein>
<gene>
    <name evidence="9" type="ORF">HPC72_03485</name>
</gene>
<evidence type="ECO:0000256" key="6">
    <source>
        <dbReference type="SAM" id="MobiDB-lite"/>
    </source>
</evidence>
<feature type="transmembrane region" description="Helical" evidence="7">
    <location>
        <begin position="74"/>
        <end position="92"/>
    </location>
</feature>
<proteinExistence type="predicted"/>
<evidence type="ECO:0000256" key="4">
    <source>
        <dbReference type="ARBA" id="ARBA00022989"/>
    </source>
</evidence>
<dbReference type="EMBL" id="CP053642">
    <property type="protein sequence ID" value="QKD79437.1"/>
    <property type="molecule type" value="Genomic_DNA"/>
</dbReference>
<evidence type="ECO:0000256" key="7">
    <source>
        <dbReference type="SAM" id="Phobius"/>
    </source>
</evidence>
<evidence type="ECO:0000259" key="8">
    <source>
        <dbReference type="Pfam" id="PF12696"/>
    </source>
</evidence>
<dbReference type="SUPFAM" id="SSF52540">
    <property type="entry name" value="P-loop containing nucleoside triphosphate hydrolases"/>
    <property type="match status" value="1"/>
</dbReference>
<evidence type="ECO:0000313" key="10">
    <source>
        <dbReference type="Proteomes" id="UP000504752"/>
    </source>
</evidence>
<dbReference type="Pfam" id="PF12696">
    <property type="entry name" value="TraG-D_C"/>
    <property type="match status" value="1"/>
</dbReference>
<evidence type="ECO:0000313" key="9">
    <source>
        <dbReference type="EMBL" id="QKD79437.1"/>
    </source>
</evidence>
<dbReference type="PANTHER" id="PTHR37937">
    <property type="entry name" value="CONJUGATIVE TRANSFER: DNA TRANSPORT"/>
    <property type="match status" value="1"/>
</dbReference>
<dbReference type="GO" id="GO:0005886">
    <property type="term" value="C:plasma membrane"/>
    <property type="evidence" value="ECO:0007669"/>
    <property type="project" value="UniProtKB-SubCell"/>
</dbReference>